<dbReference type="InterPro" id="IPR023591">
    <property type="entry name" value="Ribosomal_uS2_flav_dom_sf"/>
</dbReference>
<proteinExistence type="inferred from homology"/>
<keyword evidence="3 5" id="KW-0687">Ribonucleoprotein</keyword>
<dbReference type="GO" id="GO:0003735">
    <property type="term" value="F:structural constituent of ribosome"/>
    <property type="evidence" value="ECO:0007669"/>
    <property type="project" value="InterPro"/>
</dbReference>
<accession>A0A1F7WHZ8</accession>
<evidence type="ECO:0000313" key="7">
    <source>
        <dbReference type="Proteomes" id="UP000176198"/>
    </source>
</evidence>
<dbReference type="InterPro" id="IPR005706">
    <property type="entry name" value="Ribosomal_uS2_bac/mit/plastid"/>
</dbReference>
<gene>
    <name evidence="5" type="primary">rpsB</name>
    <name evidence="6" type="ORF">A2115_02445</name>
</gene>
<comment type="caution">
    <text evidence="6">The sequence shown here is derived from an EMBL/GenBank/DDBJ whole genome shotgun (WGS) entry which is preliminary data.</text>
</comment>
<name>A0A1F7WHZ8_9BACT</name>
<evidence type="ECO:0000313" key="6">
    <source>
        <dbReference type="EMBL" id="OGM02019.1"/>
    </source>
</evidence>
<dbReference type="Gene3D" id="1.10.287.610">
    <property type="entry name" value="Helix hairpin bin"/>
    <property type="match status" value="1"/>
</dbReference>
<dbReference type="STRING" id="1802471.A2115_02445"/>
<evidence type="ECO:0000256" key="4">
    <source>
        <dbReference type="ARBA" id="ARBA00035256"/>
    </source>
</evidence>
<dbReference type="GO" id="GO:0022627">
    <property type="term" value="C:cytosolic small ribosomal subunit"/>
    <property type="evidence" value="ECO:0007669"/>
    <property type="project" value="TreeGrafter"/>
</dbReference>
<protein>
    <recommendedName>
        <fullName evidence="4 5">Small ribosomal subunit protein uS2</fullName>
    </recommendedName>
</protein>
<evidence type="ECO:0000256" key="5">
    <source>
        <dbReference type="HAMAP-Rule" id="MF_00291"/>
    </source>
</evidence>
<evidence type="ECO:0000256" key="1">
    <source>
        <dbReference type="ARBA" id="ARBA00006242"/>
    </source>
</evidence>
<dbReference type="Proteomes" id="UP000176198">
    <property type="component" value="Unassembled WGS sequence"/>
</dbReference>
<comment type="similarity">
    <text evidence="1 5">Belongs to the universal ribosomal protein uS2 family.</text>
</comment>
<dbReference type="PANTHER" id="PTHR12534:SF0">
    <property type="entry name" value="SMALL RIBOSOMAL SUBUNIT PROTEIN US2M"/>
    <property type="match status" value="1"/>
</dbReference>
<dbReference type="Gene3D" id="3.40.50.10490">
    <property type="entry name" value="Glucose-6-phosphate isomerase like protein, domain 1"/>
    <property type="match status" value="1"/>
</dbReference>
<dbReference type="Pfam" id="PF00318">
    <property type="entry name" value="Ribosomal_S2"/>
    <property type="match status" value="1"/>
</dbReference>
<reference evidence="6 7" key="1">
    <citation type="journal article" date="2016" name="Nat. Commun.">
        <title>Thousands of microbial genomes shed light on interconnected biogeochemical processes in an aquifer system.</title>
        <authorList>
            <person name="Anantharaman K."/>
            <person name="Brown C.T."/>
            <person name="Hug L.A."/>
            <person name="Sharon I."/>
            <person name="Castelle C.J."/>
            <person name="Probst A.J."/>
            <person name="Thomas B.C."/>
            <person name="Singh A."/>
            <person name="Wilkins M.J."/>
            <person name="Karaoz U."/>
            <person name="Brodie E.L."/>
            <person name="Williams K.H."/>
            <person name="Hubbard S.S."/>
            <person name="Banfield J.F."/>
        </authorList>
    </citation>
    <scope>NUCLEOTIDE SEQUENCE [LARGE SCALE GENOMIC DNA]</scope>
</reference>
<dbReference type="CDD" id="cd01425">
    <property type="entry name" value="RPS2"/>
    <property type="match status" value="1"/>
</dbReference>
<keyword evidence="2 5" id="KW-0689">Ribosomal protein</keyword>
<dbReference type="NCBIfam" id="TIGR01011">
    <property type="entry name" value="rpsB_bact"/>
    <property type="match status" value="1"/>
</dbReference>
<dbReference type="GO" id="GO:0006412">
    <property type="term" value="P:translation"/>
    <property type="evidence" value="ECO:0007669"/>
    <property type="project" value="UniProtKB-UniRule"/>
</dbReference>
<dbReference type="InterPro" id="IPR018130">
    <property type="entry name" value="Ribosomal_uS2_CS"/>
</dbReference>
<dbReference type="EMBL" id="MGFJ01000032">
    <property type="protein sequence ID" value="OGM02019.1"/>
    <property type="molecule type" value="Genomic_DNA"/>
</dbReference>
<dbReference type="SUPFAM" id="SSF52313">
    <property type="entry name" value="Ribosomal protein S2"/>
    <property type="match status" value="1"/>
</dbReference>
<evidence type="ECO:0000256" key="3">
    <source>
        <dbReference type="ARBA" id="ARBA00023274"/>
    </source>
</evidence>
<dbReference type="PROSITE" id="PS00962">
    <property type="entry name" value="RIBOSOMAL_S2_1"/>
    <property type="match status" value="1"/>
</dbReference>
<dbReference type="PRINTS" id="PR00395">
    <property type="entry name" value="RIBOSOMALS2"/>
</dbReference>
<organism evidence="6 7">
    <name type="scientific">Candidatus Woesebacteria bacterium GWA1_41_8</name>
    <dbReference type="NCBI Taxonomy" id="1802471"/>
    <lineage>
        <taxon>Bacteria</taxon>
        <taxon>Candidatus Woeseibacteriota</taxon>
    </lineage>
</organism>
<sequence length="238" mass="26569">MTVNVSLKELIETGAHFGHQSRRWNPEMAPYLYGVEEGVHLFDLTKTKKCLDQALEFLKGLSSEGKVILLVGTKKQAKEKIREVGEATGCPYVSERWLGGTLTNFEQIKRSIDKLAKMKEEKSSGAYQKFTKKERLLLQREIDRLERFLGGLSALNGMPDAMVIVDTHKEAGVIREAAKKGVTTIGIVDSNSDPTVVDYPIPMNDDASKAVEYVLEKIGEAILEGKKKTKAIKQEKEE</sequence>
<dbReference type="InterPro" id="IPR001865">
    <property type="entry name" value="Ribosomal_uS2"/>
</dbReference>
<dbReference type="PANTHER" id="PTHR12534">
    <property type="entry name" value="30S RIBOSOMAL PROTEIN S2 PROKARYOTIC AND ORGANELLAR"/>
    <property type="match status" value="1"/>
</dbReference>
<dbReference type="AlphaFoldDB" id="A0A1F7WHZ8"/>
<dbReference type="HAMAP" id="MF_00291_B">
    <property type="entry name" value="Ribosomal_uS2_B"/>
    <property type="match status" value="1"/>
</dbReference>
<evidence type="ECO:0000256" key="2">
    <source>
        <dbReference type="ARBA" id="ARBA00022980"/>
    </source>
</evidence>